<feature type="compositionally biased region" description="Basic and acidic residues" evidence="1">
    <location>
        <begin position="558"/>
        <end position="576"/>
    </location>
</feature>
<reference evidence="3 4" key="1">
    <citation type="submission" date="2019-10" db="EMBL/GenBank/DDBJ databases">
        <authorList>
            <person name="Palmer J.M."/>
        </authorList>
    </citation>
    <scope>NUCLEOTIDE SEQUENCE [LARGE SCALE GENOMIC DNA]</scope>
    <source>
        <strain evidence="3 4">TWF730</strain>
    </source>
</reference>
<feature type="region of interest" description="Disordered" evidence="1">
    <location>
        <begin position="1"/>
        <end position="35"/>
    </location>
</feature>
<dbReference type="PANTHER" id="PTHR35391:SF5">
    <property type="entry name" value="DUF6590 DOMAIN-CONTAINING PROTEIN"/>
    <property type="match status" value="1"/>
</dbReference>
<gene>
    <name evidence="3" type="ORF">TWF730_003141</name>
</gene>
<feature type="domain" description="Oxidoreductase acuF-like C2H2 type zinc-finger" evidence="2">
    <location>
        <begin position="384"/>
        <end position="411"/>
    </location>
</feature>
<feature type="region of interest" description="Disordered" evidence="1">
    <location>
        <begin position="539"/>
        <end position="576"/>
    </location>
</feature>
<dbReference type="Pfam" id="PF26082">
    <property type="entry name" value="zf-C2H2_AcuF"/>
    <property type="match status" value="1"/>
</dbReference>
<evidence type="ECO:0000259" key="2">
    <source>
        <dbReference type="Pfam" id="PF26082"/>
    </source>
</evidence>
<dbReference type="Proteomes" id="UP001373714">
    <property type="component" value="Unassembled WGS sequence"/>
</dbReference>
<dbReference type="EMBL" id="JAVHNS010000014">
    <property type="protein sequence ID" value="KAK6335765.1"/>
    <property type="molecule type" value="Genomic_DNA"/>
</dbReference>
<proteinExistence type="predicted"/>
<accession>A0AAV9U500</accession>
<sequence>MDTGRPTTASREMESNSKQASTLTDSSNGEPQTPQLDCLKTMVANENTNTGGVLADAVELVCEIVDAVLEIPNTKSLGRLEEIQVRFDLWADGVDAATGRLERAIKEASGLKEPIFMIWLAFFRYLTKDKNTEFYHTIVKAQLFRIVALTEKINFSHQVTLGEAYLEEFADPIIDIDFGTKKSGLDAQVQDFIQEFQDFQERLSKIAPFLVNILRDCERDEETSFLSEEDTELDNEWRVIHEERLKILKDLRPQDWYRNNIREKFVTVDDEVSEIIARELWELYRNVKVTLFQQNTITSGSTDIPGESGVVISQAVKGKSVIEHDSTYESMQSLAASMIRPAPRKLEIALSDIATDFSTSSAQTKDRPQVPPPPEGVKIGQIEAFQCQFCLQQLSNIDTTRKWRKHVLSDIRPYFCTFPNCDQAAVRYSSKADWMMHEVNSHRLRTLWKCKFDACAKEESNFNTESSLLNHIISHHNISNSFNIRDLVKSARTAELDPDLSFCKICQKKLPNRVSRIASHIGRHLEDFALPILSQLDDRDGESNDQDSGSDINSNNSSHDEVETPPAKIDDMDNRDSNSIKTNGVYMFDKSVYIAKTTDIDQFSESEVVSFRCPFFVAGKISYECCKTPQFGIDAIKQHILGFHPETIVDSPRFKKTKSWEVVLAICIPDWGLKERPSESLVFDDRPPALRESDAPIVRHKIPLDSIVKISGEDEHDEKLLSWRGVEGATPSAAQTHSSFRAATPPLPSDFKVGNPGASIPGPFCCPLARIGHPNLKCRSMPSLPAADYDILEHAKLHLFTPPKLKLYSDYWDEIFKLFFPSWPAELEIPSRWAWDGTLYKCLSDSGELSSKLQLLNQYINSDAYLHHYDTNPGGLFRHFEKTLDPGSVHRSLYLHELYPTGERERKQLPVSHSSGSAPTLFNDTGFTPGEKADLGMIKTMDESKTFDIIREESPLSISRDFSPWLNHSASKISQNTGAQSPEVINDGEIAVEAPRGPRSHTLPSVQNLLEIASHGYYNRLQHRDP</sequence>
<evidence type="ECO:0000256" key="1">
    <source>
        <dbReference type="SAM" id="MobiDB-lite"/>
    </source>
</evidence>
<name>A0AAV9U500_9PEZI</name>
<feature type="compositionally biased region" description="Low complexity" evidence="1">
    <location>
        <begin position="546"/>
        <end position="557"/>
    </location>
</feature>
<dbReference type="PANTHER" id="PTHR35391">
    <property type="entry name" value="C2H2-TYPE DOMAIN-CONTAINING PROTEIN-RELATED"/>
    <property type="match status" value="1"/>
</dbReference>
<protein>
    <recommendedName>
        <fullName evidence="2">Oxidoreductase acuF-like C2H2 type zinc-finger domain-containing protein</fullName>
    </recommendedName>
</protein>
<dbReference type="InterPro" id="IPR058925">
    <property type="entry name" value="zf-C2H2_AcuF"/>
</dbReference>
<dbReference type="AlphaFoldDB" id="A0AAV9U500"/>
<evidence type="ECO:0000313" key="3">
    <source>
        <dbReference type="EMBL" id="KAK6335765.1"/>
    </source>
</evidence>
<evidence type="ECO:0000313" key="4">
    <source>
        <dbReference type="Proteomes" id="UP001373714"/>
    </source>
</evidence>
<organism evidence="3 4">
    <name type="scientific">Orbilia blumenaviensis</name>
    <dbReference type="NCBI Taxonomy" id="1796055"/>
    <lineage>
        <taxon>Eukaryota</taxon>
        <taxon>Fungi</taxon>
        <taxon>Dikarya</taxon>
        <taxon>Ascomycota</taxon>
        <taxon>Pezizomycotina</taxon>
        <taxon>Orbiliomycetes</taxon>
        <taxon>Orbiliales</taxon>
        <taxon>Orbiliaceae</taxon>
        <taxon>Orbilia</taxon>
    </lineage>
</organism>
<comment type="caution">
    <text evidence="3">The sequence shown here is derived from an EMBL/GenBank/DDBJ whole genome shotgun (WGS) entry which is preliminary data.</text>
</comment>
<keyword evidence="4" id="KW-1185">Reference proteome</keyword>